<protein>
    <recommendedName>
        <fullName evidence="2">DM14 domain-containing protein</fullName>
    </recommendedName>
</protein>
<dbReference type="SMART" id="SM00685">
    <property type="entry name" value="DM14"/>
    <property type="match status" value="1"/>
</dbReference>
<dbReference type="GO" id="GO:0001227">
    <property type="term" value="F:DNA-binding transcription repressor activity, RNA polymerase II-specific"/>
    <property type="evidence" value="ECO:0007669"/>
    <property type="project" value="InterPro"/>
</dbReference>
<feature type="compositionally biased region" description="Polar residues" evidence="1">
    <location>
        <begin position="209"/>
        <end position="225"/>
    </location>
</feature>
<dbReference type="PANTHER" id="PTHR13076:SF9">
    <property type="entry name" value="COILED-COIL AND C2 DOMAIN-CONTAINING PROTEIN 1-LIKE"/>
    <property type="match status" value="1"/>
</dbReference>
<name>A0A448WL39_9PLAT</name>
<feature type="domain" description="DM14" evidence="2">
    <location>
        <begin position="130"/>
        <end position="191"/>
    </location>
</feature>
<dbReference type="InterPro" id="IPR039725">
    <property type="entry name" value="CC2D1A/B"/>
</dbReference>
<evidence type="ECO:0000259" key="2">
    <source>
        <dbReference type="SMART" id="SM00685"/>
    </source>
</evidence>
<dbReference type="PANTHER" id="PTHR13076">
    <property type="entry name" value="COILED-COIL AND C2 DOMAIN-CONTAINING PROTEIN 1-LIKE"/>
    <property type="match status" value="1"/>
</dbReference>
<evidence type="ECO:0000313" key="3">
    <source>
        <dbReference type="EMBL" id="VEL14407.1"/>
    </source>
</evidence>
<sequence>MPRKPNVADNELMDLLGLGLSGHSIPDQNDLEREFMALIGEDYGSSDINIAKQLFKHNNSAPDDFSTDSVTDVNEDDPDLLLELESCLNDAKMIGLSSINDADRYKESELGESSQQVHEVAFAADRILTLQQVQERGYQYEKMAALRARETGNLARAKELLHVVKILGEVIPRIELGEEQFDPESDMPPPPDQFKSLATQDSGLDDPSLHQQPASEGRSPTSSNSATLENLKERMAFYQVTIILHITFFTL</sequence>
<dbReference type="AlphaFoldDB" id="A0A448WL39"/>
<organism evidence="3 4">
    <name type="scientific">Protopolystoma xenopodis</name>
    <dbReference type="NCBI Taxonomy" id="117903"/>
    <lineage>
        <taxon>Eukaryota</taxon>
        <taxon>Metazoa</taxon>
        <taxon>Spiralia</taxon>
        <taxon>Lophotrochozoa</taxon>
        <taxon>Platyhelminthes</taxon>
        <taxon>Monogenea</taxon>
        <taxon>Polyopisthocotylea</taxon>
        <taxon>Polystomatidea</taxon>
        <taxon>Polystomatidae</taxon>
        <taxon>Protopolystoma</taxon>
    </lineage>
</organism>
<comment type="caution">
    <text evidence="3">The sequence shown here is derived from an EMBL/GenBank/DDBJ whole genome shotgun (WGS) entry which is preliminary data.</text>
</comment>
<keyword evidence="4" id="KW-1185">Reference proteome</keyword>
<evidence type="ECO:0000313" key="4">
    <source>
        <dbReference type="Proteomes" id="UP000784294"/>
    </source>
</evidence>
<dbReference type="EMBL" id="CAAALY010021052">
    <property type="protein sequence ID" value="VEL14407.1"/>
    <property type="molecule type" value="Genomic_DNA"/>
</dbReference>
<gene>
    <name evidence="3" type="ORF">PXEA_LOCUS7847</name>
</gene>
<evidence type="ECO:0000256" key="1">
    <source>
        <dbReference type="SAM" id="MobiDB-lite"/>
    </source>
</evidence>
<accession>A0A448WL39</accession>
<proteinExistence type="predicted"/>
<feature type="region of interest" description="Disordered" evidence="1">
    <location>
        <begin position="179"/>
        <end position="225"/>
    </location>
</feature>
<dbReference type="OrthoDB" id="19996at2759"/>
<dbReference type="Proteomes" id="UP000784294">
    <property type="component" value="Unassembled WGS sequence"/>
</dbReference>
<reference evidence="3" key="1">
    <citation type="submission" date="2018-11" db="EMBL/GenBank/DDBJ databases">
        <authorList>
            <consortium name="Pathogen Informatics"/>
        </authorList>
    </citation>
    <scope>NUCLEOTIDE SEQUENCE</scope>
</reference>
<dbReference type="InterPro" id="IPR006608">
    <property type="entry name" value="CC2D1A/B_DM14"/>
</dbReference>